<reference evidence="3" key="1">
    <citation type="journal article" date="2019" name="Science">
        <title>Mutation of a bHLH transcription factor allowed almond domestication.</title>
        <authorList>
            <person name="Sanchez-Perez R."/>
            <person name="Pavan S."/>
            <person name="Mazzeo R."/>
            <person name="Moldovan C."/>
            <person name="Aiese Cigliano R."/>
            <person name="Del Cueto J."/>
            <person name="Ricciardi F."/>
            <person name="Lotti C."/>
            <person name="Ricciardi L."/>
            <person name="Dicenta F."/>
            <person name="Lopez-Marques R.L."/>
            <person name="Lindberg Moller B."/>
        </authorList>
    </citation>
    <scope>NUCLEOTIDE SEQUENCE</scope>
</reference>
<dbReference type="EMBL" id="AP019298">
    <property type="protein sequence ID" value="BBG98238.1"/>
    <property type="molecule type" value="Genomic_DNA"/>
</dbReference>
<proteinExistence type="predicted"/>
<evidence type="ECO:0000256" key="2">
    <source>
        <dbReference type="SAM" id="MobiDB-lite"/>
    </source>
</evidence>
<name>A0A4Y1R293_PRUDU</name>
<evidence type="ECO:0000256" key="1">
    <source>
        <dbReference type="SAM" id="Coils"/>
    </source>
</evidence>
<feature type="coiled-coil region" evidence="1">
    <location>
        <begin position="187"/>
        <end position="214"/>
    </location>
</feature>
<sequence length="228" mass="25753">MEYTSLRLHRSASGPSGGDDDEAAAMDSDEVGVADYEFIDNDSDNSNDVASHRYQVYVIGEEGRRWEEIDLKPGFLMEHDENKKEHQLLILLDLCSLSSRLEPLWLDLTEISATTKFMHLSHVLQSSLVAVNVYVMEGMGHSMRENPGCLFIATNRDAVTHLTDAQEWAESVLAESVQNLNEKIDRIEEYNFDLHVLESKAQDAEDRLEMVASQAQKVYLIATVTMLD</sequence>
<organism evidence="3">
    <name type="scientific">Prunus dulcis</name>
    <name type="common">Almond</name>
    <name type="synonym">Amygdalus dulcis</name>
    <dbReference type="NCBI Taxonomy" id="3755"/>
    <lineage>
        <taxon>Eukaryota</taxon>
        <taxon>Viridiplantae</taxon>
        <taxon>Streptophyta</taxon>
        <taxon>Embryophyta</taxon>
        <taxon>Tracheophyta</taxon>
        <taxon>Spermatophyta</taxon>
        <taxon>Magnoliopsida</taxon>
        <taxon>eudicotyledons</taxon>
        <taxon>Gunneridae</taxon>
        <taxon>Pentapetalae</taxon>
        <taxon>rosids</taxon>
        <taxon>fabids</taxon>
        <taxon>Rosales</taxon>
        <taxon>Rosaceae</taxon>
        <taxon>Amygdaloideae</taxon>
        <taxon>Amygdaleae</taxon>
        <taxon>Prunus</taxon>
    </lineage>
</organism>
<keyword evidence="1" id="KW-0175">Coiled coil</keyword>
<feature type="region of interest" description="Disordered" evidence="2">
    <location>
        <begin position="1"/>
        <end position="24"/>
    </location>
</feature>
<protein>
    <submittedName>
        <fullName evidence="3">2-phosphoglycolate phosphatase 1</fullName>
    </submittedName>
</protein>
<gene>
    <name evidence="3" type="ORF">Prudu_007586</name>
</gene>
<evidence type="ECO:0000313" key="3">
    <source>
        <dbReference type="EMBL" id="BBG98238.1"/>
    </source>
</evidence>
<accession>A0A4Y1R293</accession>
<dbReference type="AlphaFoldDB" id="A0A4Y1R293"/>